<protein>
    <recommendedName>
        <fullName evidence="1">ACT domain-containing protein</fullName>
    </recommendedName>
</protein>
<feature type="domain" description="ACT" evidence="1">
    <location>
        <begin position="61"/>
        <end position="133"/>
    </location>
</feature>
<dbReference type="InterPro" id="IPR002912">
    <property type="entry name" value="ACT_dom"/>
</dbReference>
<sequence length="133" mass="15369">MTPIKLTALPDFRPFLRHSDLFSTRNRPTNRHRGMFDEVENLHSDPRSYKQDYEDKEGSTSIIFSLPEKIGVLAAALKVFEQHGVNLHHIESRPARDDARSFEFYVACDNLTGGLKVQLFQYLTRQLFVMLAT</sequence>
<reference evidence="2" key="1">
    <citation type="submission" date="2020-05" db="UniProtKB">
        <authorList>
            <consortium name="EnsemblMetazoa"/>
        </authorList>
    </citation>
    <scope>IDENTIFICATION</scope>
    <source>
        <strain evidence="2">BB02</strain>
    </source>
</reference>
<dbReference type="Pfam" id="PF01842">
    <property type="entry name" value="ACT"/>
    <property type="match status" value="1"/>
</dbReference>
<dbReference type="EnsemblMetazoa" id="BGLB028266-RB">
    <property type="protein sequence ID" value="BGLB028266-PB"/>
    <property type="gene ID" value="BGLB028266"/>
</dbReference>
<dbReference type="STRING" id="6526.A0A2C9L8U0"/>
<dbReference type="InterPro" id="IPR045865">
    <property type="entry name" value="ACT-like_dom_sf"/>
</dbReference>
<accession>A0A2C9L8U0</accession>
<dbReference type="AlphaFoldDB" id="A0A2C9L8U0"/>
<organism evidence="2 3">
    <name type="scientific">Biomphalaria glabrata</name>
    <name type="common">Bloodfluke planorb</name>
    <name type="synonym">Freshwater snail</name>
    <dbReference type="NCBI Taxonomy" id="6526"/>
    <lineage>
        <taxon>Eukaryota</taxon>
        <taxon>Metazoa</taxon>
        <taxon>Spiralia</taxon>
        <taxon>Lophotrochozoa</taxon>
        <taxon>Mollusca</taxon>
        <taxon>Gastropoda</taxon>
        <taxon>Heterobranchia</taxon>
        <taxon>Euthyneura</taxon>
        <taxon>Panpulmonata</taxon>
        <taxon>Hygrophila</taxon>
        <taxon>Lymnaeoidea</taxon>
        <taxon>Planorbidae</taxon>
        <taxon>Biomphalaria</taxon>
    </lineage>
</organism>
<dbReference type="PROSITE" id="PS51671">
    <property type="entry name" value="ACT"/>
    <property type="match status" value="1"/>
</dbReference>
<name>A0A2C9L8U0_BIOGL</name>
<dbReference type="VEuPathDB" id="VectorBase:BGLB028266"/>
<dbReference type="Proteomes" id="UP000076420">
    <property type="component" value="Unassembled WGS sequence"/>
</dbReference>
<dbReference type="VEuPathDB" id="VectorBase:BGLAX_033353"/>
<dbReference type="SUPFAM" id="SSF55021">
    <property type="entry name" value="ACT-like"/>
    <property type="match status" value="1"/>
</dbReference>
<dbReference type="OrthoDB" id="983542at2759"/>
<evidence type="ECO:0000259" key="1">
    <source>
        <dbReference type="PROSITE" id="PS51671"/>
    </source>
</evidence>
<dbReference type="KEGG" id="bgt:106051282"/>
<gene>
    <name evidence="2" type="primary">106051282</name>
</gene>
<proteinExistence type="predicted"/>
<evidence type="ECO:0000313" key="2">
    <source>
        <dbReference type="EnsemblMetazoa" id="BGLB028266-PB"/>
    </source>
</evidence>
<dbReference type="Gene3D" id="3.30.70.260">
    <property type="match status" value="1"/>
</dbReference>
<evidence type="ECO:0000313" key="3">
    <source>
        <dbReference type="Proteomes" id="UP000076420"/>
    </source>
</evidence>